<feature type="compositionally biased region" description="Low complexity" evidence="2">
    <location>
        <begin position="148"/>
        <end position="167"/>
    </location>
</feature>
<evidence type="ECO:0000256" key="2">
    <source>
        <dbReference type="SAM" id="MobiDB-lite"/>
    </source>
</evidence>
<dbReference type="PROSITE" id="PS50293">
    <property type="entry name" value="TPR_REGION"/>
    <property type="match status" value="1"/>
</dbReference>
<dbReference type="PANTHER" id="PTHR44809">
    <property type="match status" value="1"/>
</dbReference>
<dbReference type="InterPro" id="IPR019734">
    <property type="entry name" value="TPR_rpt"/>
</dbReference>
<dbReference type="InterPro" id="IPR011990">
    <property type="entry name" value="TPR-like_helical_dom_sf"/>
</dbReference>
<evidence type="ECO:0000313" key="5">
    <source>
        <dbReference type="Proteomes" id="UP000482295"/>
    </source>
</evidence>
<evidence type="ECO:0000313" key="4">
    <source>
        <dbReference type="EMBL" id="MUL28619.1"/>
    </source>
</evidence>
<keyword evidence="5" id="KW-1185">Reference proteome</keyword>
<accession>A0A7C9LUK9</accession>
<keyword evidence="3" id="KW-0732">Signal</keyword>
<feature type="compositionally biased region" description="Basic and acidic residues" evidence="2">
    <location>
        <begin position="168"/>
        <end position="180"/>
    </location>
</feature>
<dbReference type="Pfam" id="PF13424">
    <property type="entry name" value="TPR_12"/>
    <property type="match status" value="1"/>
</dbReference>
<dbReference type="Gene3D" id="1.25.40.10">
    <property type="entry name" value="Tetratricopeptide repeat domain"/>
    <property type="match status" value="2"/>
</dbReference>
<comment type="caution">
    <text evidence="4">The sequence shown here is derived from an EMBL/GenBank/DDBJ whole genome shotgun (WGS) entry which is preliminary data.</text>
</comment>
<dbReference type="Proteomes" id="UP000482295">
    <property type="component" value="Unassembled WGS sequence"/>
</dbReference>
<organism evidence="4 5">
    <name type="scientific">Prevotella vespertina</name>
    <dbReference type="NCBI Taxonomy" id="2608404"/>
    <lineage>
        <taxon>Bacteria</taxon>
        <taxon>Pseudomonadati</taxon>
        <taxon>Bacteroidota</taxon>
        <taxon>Bacteroidia</taxon>
        <taxon>Bacteroidales</taxon>
        <taxon>Prevotellaceae</taxon>
        <taxon>Prevotella</taxon>
    </lineage>
</organism>
<dbReference type="SMART" id="SM00671">
    <property type="entry name" value="SEL1"/>
    <property type="match status" value="2"/>
</dbReference>
<protein>
    <submittedName>
        <fullName evidence="4">Tetratricopeptide repeat protein</fullName>
    </submittedName>
</protein>
<gene>
    <name evidence="4" type="ORF">F0475_09995</name>
</gene>
<keyword evidence="1" id="KW-0802">TPR repeat</keyword>
<dbReference type="InterPro" id="IPR006597">
    <property type="entry name" value="Sel1-like"/>
</dbReference>
<dbReference type="RefSeq" id="WP_009434213.1">
    <property type="nucleotide sequence ID" value="NZ_VVIQ01000012.1"/>
</dbReference>
<feature type="repeat" description="TPR" evidence="1">
    <location>
        <begin position="24"/>
        <end position="57"/>
    </location>
</feature>
<dbReference type="PANTHER" id="PTHR44809:SF1">
    <property type="entry name" value="PROTEIN O-MANNOSYL-TRANSFERASE TMTC1"/>
    <property type="match status" value="1"/>
</dbReference>
<evidence type="ECO:0000256" key="3">
    <source>
        <dbReference type="SAM" id="SignalP"/>
    </source>
</evidence>
<feature type="signal peptide" evidence="3">
    <location>
        <begin position="1"/>
        <end position="21"/>
    </location>
</feature>
<feature type="repeat" description="TPR" evidence="1">
    <location>
        <begin position="95"/>
        <end position="128"/>
    </location>
</feature>
<dbReference type="InterPro" id="IPR052943">
    <property type="entry name" value="TMTC_O-mannosyl-trnsfr"/>
</dbReference>
<feature type="region of interest" description="Disordered" evidence="2">
    <location>
        <begin position="141"/>
        <end position="230"/>
    </location>
</feature>
<name>A0A7C9LUK9_9BACT</name>
<dbReference type="EMBL" id="VVIQ01000012">
    <property type="protein sequence ID" value="MUL28619.1"/>
    <property type="molecule type" value="Genomic_DNA"/>
</dbReference>
<sequence length="230" mass="26744">MFKRLYFIVCLLMISFVTLNAQTSNQLIRKGNKNFSSKNYAQAEVFYRKAIDKEPNNAIGNYNLARCLQAQHKNAEAKKIYEKAAKLETDPIRQASSYNNLGTIYQGEKNYSKAIDYYKKAMRDNPSHNNARYNFELCQRQQKKQNNKKNSGGSKNNQNKNKQNKNQSNKDNKQKKKDNSQQKPQNNNNDMSKSNAEQLLNAAMQQEKETQKRLAKAMQQPSDKKLDKNW</sequence>
<feature type="chain" id="PRO_5028822922" evidence="3">
    <location>
        <begin position="22"/>
        <end position="230"/>
    </location>
</feature>
<proteinExistence type="predicted"/>
<reference evidence="4 5" key="1">
    <citation type="submission" date="2019-09" db="EMBL/GenBank/DDBJ databases">
        <title>Prevotella A2879 sp. nov., isolated from an abscess of a patient.</title>
        <authorList>
            <person name="Buhl M."/>
            <person name="Oberhettinger P."/>
        </authorList>
    </citation>
    <scope>NUCLEOTIDE SEQUENCE [LARGE SCALE GENOMIC DNA]</scope>
    <source>
        <strain evidence="4 5">A2879</strain>
    </source>
</reference>
<dbReference type="SMART" id="SM00028">
    <property type="entry name" value="TPR"/>
    <property type="match status" value="3"/>
</dbReference>
<evidence type="ECO:0000256" key="1">
    <source>
        <dbReference type="PROSITE-ProRule" id="PRU00339"/>
    </source>
</evidence>
<dbReference type="PROSITE" id="PS50005">
    <property type="entry name" value="TPR"/>
    <property type="match status" value="2"/>
</dbReference>
<dbReference type="AlphaFoldDB" id="A0A7C9LUK9"/>
<dbReference type="SUPFAM" id="SSF48452">
    <property type="entry name" value="TPR-like"/>
    <property type="match status" value="1"/>
</dbReference>